<dbReference type="Gene3D" id="3.90.70.10">
    <property type="entry name" value="Cysteine proteinases"/>
    <property type="match status" value="1"/>
</dbReference>
<evidence type="ECO:0000313" key="3">
    <source>
        <dbReference type="Proteomes" id="UP000248795"/>
    </source>
</evidence>
<evidence type="ECO:0000313" key="2">
    <source>
        <dbReference type="EMBL" id="PZF78763.1"/>
    </source>
</evidence>
<comment type="caution">
    <text evidence="2">The sequence shown here is derived from an EMBL/GenBank/DDBJ whole genome shotgun (WGS) entry which is preliminary data.</text>
</comment>
<dbReference type="InterPro" id="IPR038765">
    <property type="entry name" value="Papain-like_cys_pep_sf"/>
</dbReference>
<feature type="chain" id="PRO_5016115622" description="Peptidase C1A papain C-terminal domain-containing protein" evidence="1">
    <location>
        <begin position="40"/>
        <end position="474"/>
    </location>
</feature>
<keyword evidence="3" id="KW-1185">Reference proteome</keyword>
<dbReference type="EMBL" id="QKVK01000001">
    <property type="protein sequence ID" value="PZF78763.1"/>
    <property type="molecule type" value="Genomic_DNA"/>
</dbReference>
<evidence type="ECO:0000256" key="1">
    <source>
        <dbReference type="SAM" id="SignalP"/>
    </source>
</evidence>
<evidence type="ECO:0008006" key="4">
    <source>
        <dbReference type="Google" id="ProtNLM"/>
    </source>
</evidence>
<reference evidence="3" key="1">
    <citation type="submission" date="2018-06" db="EMBL/GenBank/DDBJ databases">
        <title>Aestuariibacter litoralis strain KCTC 52945T.</title>
        <authorList>
            <person name="Li X."/>
            <person name="Salam N."/>
            <person name="Li J.-L."/>
            <person name="Chen Y.-M."/>
            <person name="Yang Z.-W."/>
            <person name="Zhang L.-Y."/>
            <person name="Han M.-X."/>
            <person name="Xiao M."/>
            <person name="Li W.-J."/>
        </authorList>
    </citation>
    <scope>NUCLEOTIDE SEQUENCE [LARGE SCALE GENOMIC DNA]</scope>
    <source>
        <strain evidence="3">KCTC 52945</strain>
    </source>
</reference>
<name>A0A2W2CEW7_9HYPH</name>
<accession>A0A2W2CEW7</accession>
<gene>
    <name evidence="2" type="ORF">DK847_02900</name>
</gene>
<keyword evidence="1" id="KW-0732">Signal</keyword>
<organism evidence="2 3">
    <name type="scientific">Aestuariivirga litoralis</name>
    <dbReference type="NCBI Taxonomy" id="2650924"/>
    <lineage>
        <taxon>Bacteria</taxon>
        <taxon>Pseudomonadati</taxon>
        <taxon>Pseudomonadota</taxon>
        <taxon>Alphaproteobacteria</taxon>
        <taxon>Hyphomicrobiales</taxon>
        <taxon>Aestuariivirgaceae</taxon>
        <taxon>Aestuariivirga</taxon>
    </lineage>
</organism>
<sequence length="474" mass="49554">MIRIMEGKPMRRPVRPLKRAFAGLLSAAVLLGGATAARAASCEASANYGVVLSLSDIVNAVKALPPQALTGKKGKPVGNLPKQAMLSNLPAVAQQGSTAEPGSPGTCEAQSYGYGLGSYTAARTSTGAQKWDASQPQNSASAAWLYALIQKRAGRQCPQGSRSLDYLEQLAGAGAPSRTQVPYQSNCTYLNNINTGDRPSMTRFLIGSYAVIPVTGNAGAVDQIRAHVQSGQAVAFTGSVLCGYAKRPAFKSGVIYETAVVPNSGHGQLIVGYDDKAGKDKERGALLVQNSFGLNWPPSGSGSAAPPGQAYWSYGTFSATQAMAAVAYPVPDTLGKLRLGASVVNATTATVVRSYQWTPKTDDTSVYLIVDLAFAGPLKLNEVWLQEPGSSYEVRAVYGQHISAGYAYLKRSDGKSFLAGEYKLTLKTTPLVGSAVTYTGKIKVKKLKKSGDISPATMQGATILGPTGAVVTVN</sequence>
<proteinExistence type="predicted"/>
<dbReference type="AlphaFoldDB" id="A0A2W2CEW7"/>
<dbReference type="Proteomes" id="UP000248795">
    <property type="component" value="Unassembled WGS sequence"/>
</dbReference>
<feature type="signal peptide" evidence="1">
    <location>
        <begin position="1"/>
        <end position="39"/>
    </location>
</feature>
<dbReference type="SUPFAM" id="SSF54001">
    <property type="entry name" value="Cysteine proteinases"/>
    <property type="match status" value="1"/>
</dbReference>
<protein>
    <recommendedName>
        <fullName evidence="4">Peptidase C1A papain C-terminal domain-containing protein</fullName>
    </recommendedName>
</protein>